<name>A0A931GJJ7_9ACTN</name>
<evidence type="ECO:0000313" key="2">
    <source>
        <dbReference type="Proteomes" id="UP000614047"/>
    </source>
</evidence>
<gene>
    <name evidence="1" type="ORF">IW256_003921</name>
</gene>
<dbReference type="AlphaFoldDB" id="A0A931GJJ7"/>
<reference evidence="1" key="1">
    <citation type="submission" date="2020-11" db="EMBL/GenBank/DDBJ databases">
        <title>Sequencing the genomes of 1000 actinobacteria strains.</title>
        <authorList>
            <person name="Klenk H.-P."/>
        </authorList>
    </citation>
    <scope>NUCLEOTIDE SEQUENCE</scope>
    <source>
        <strain evidence="1">DSM 43175</strain>
    </source>
</reference>
<comment type="caution">
    <text evidence="1">The sequence shown here is derived from an EMBL/GenBank/DDBJ whole genome shotgun (WGS) entry which is preliminary data.</text>
</comment>
<organism evidence="1 2">
    <name type="scientific">Actinomadura viridis</name>
    <dbReference type="NCBI Taxonomy" id="58110"/>
    <lineage>
        <taxon>Bacteria</taxon>
        <taxon>Bacillati</taxon>
        <taxon>Actinomycetota</taxon>
        <taxon>Actinomycetes</taxon>
        <taxon>Streptosporangiales</taxon>
        <taxon>Thermomonosporaceae</taxon>
        <taxon>Actinomadura</taxon>
    </lineage>
</organism>
<evidence type="ECO:0000313" key="1">
    <source>
        <dbReference type="EMBL" id="MBG6089808.1"/>
    </source>
</evidence>
<proteinExistence type="predicted"/>
<protein>
    <submittedName>
        <fullName evidence="1">Uncharacterized protein</fullName>
    </submittedName>
</protein>
<dbReference type="Proteomes" id="UP000614047">
    <property type="component" value="Unassembled WGS sequence"/>
</dbReference>
<sequence>MSLITCEAMQAERRSYELLGKFLTLAGNSPEEPV</sequence>
<accession>A0A931GJJ7</accession>
<keyword evidence="2" id="KW-1185">Reference proteome</keyword>
<dbReference type="EMBL" id="JADOUA010000001">
    <property type="protein sequence ID" value="MBG6089808.1"/>
    <property type="molecule type" value="Genomic_DNA"/>
</dbReference>